<comment type="caution">
    <text evidence="2">The sequence shown here is derived from an EMBL/GenBank/DDBJ whole genome shotgun (WGS) entry which is preliminary data.</text>
</comment>
<feature type="compositionally biased region" description="Basic and acidic residues" evidence="1">
    <location>
        <begin position="1"/>
        <end position="21"/>
    </location>
</feature>
<proteinExistence type="predicted"/>
<dbReference type="Proteomes" id="UP000765509">
    <property type="component" value="Unassembled WGS sequence"/>
</dbReference>
<dbReference type="EMBL" id="AVOT02025843">
    <property type="protein sequence ID" value="MBW0517321.1"/>
    <property type="molecule type" value="Genomic_DNA"/>
</dbReference>
<feature type="region of interest" description="Disordered" evidence="1">
    <location>
        <begin position="1"/>
        <end position="29"/>
    </location>
</feature>
<protein>
    <submittedName>
        <fullName evidence="2">Uncharacterized protein</fullName>
    </submittedName>
</protein>
<organism evidence="2 3">
    <name type="scientific">Austropuccinia psidii MF-1</name>
    <dbReference type="NCBI Taxonomy" id="1389203"/>
    <lineage>
        <taxon>Eukaryota</taxon>
        <taxon>Fungi</taxon>
        <taxon>Dikarya</taxon>
        <taxon>Basidiomycota</taxon>
        <taxon>Pucciniomycotina</taxon>
        <taxon>Pucciniomycetes</taxon>
        <taxon>Pucciniales</taxon>
        <taxon>Sphaerophragmiaceae</taxon>
        <taxon>Austropuccinia</taxon>
    </lineage>
</organism>
<name>A0A9Q3E7I2_9BASI</name>
<evidence type="ECO:0000256" key="1">
    <source>
        <dbReference type="SAM" id="MobiDB-lite"/>
    </source>
</evidence>
<accession>A0A9Q3E7I2</accession>
<sequence>MLETEDHNNKEDESESEKNTEELETSSDEMNIINAQVNNLYLTYEVLDVNSNLPQLGTSDTSLPNIQDSNLYRTKPAKVMGYTSRKSSISIVIVVNQEAKANLDTGAYCTCVGKDYLKNYTRFGRQTYPNTRDSIQ</sequence>
<dbReference type="AlphaFoldDB" id="A0A9Q3E7I2"/>
<gene>
    <name evidence="2" type="ORF">O181_057036</name>
</gene>
<evidence type="ECO:0000313" key="2">
    <source>
        <dbReference type="EMBL" id="MBW0517321.1"/>
    </source>
</evidence>
<evidence type="ECO:0000313" key="3">
    <source>
        <dbReference type="Proteomes" id="UP000765509"/>
    </source>
</evidence>
<reference evidence="2" key="1">
    <citation type="submission" date="2021-03" db="EMBL/GenBank/DDBJ databases">
        <title>Draft genome sequence of rust myrtle Austropuccinia psidii MF-1, a brazilian biotype.</title>
        <authorList>
            <person name="Quecine M.C."/>
            <person name="Pachon D.M.R."/>
            <person name="Bonatelli M.L."/>
            <person name="Correr F.H."/>
            <person name="Franceschini L.M."/>
            <person name="Leite T.F."/>
            <person name="Margarido G.R.A."/>
            <person name="Almeida C.A."/>
            <person name="Ferrarezi J.A."/>
            <person name="Labate C.A."/>
        </authorList>
    </citation>
    <scope>NUCLEOTIDE SEQUENCE</scope>
    <source>
        <strain evidence="2">MF-1</strain>
    </source>
</reference>
<keyword evidence="3" id="KW-1185">Reference proteome</keyword>